<dbReference type="EMBL" id="AP009552">
    <property type="protein sequence ID" value="BAG01217.1"/>
    <property type="molecule type" value="Genomic_DNA"/>
</dbReference>
<evidence type="ECO:0000313" key="2">
    <source>
        <dbReference type="Proteomes" id="UP000001510"/>
    </source>
</evidence>
<gene>
    <name evidence="1" type="ordered locus">MAE_13950</name>
</gene>
<sequence length="70" mass="7901">MRRGTHARGTHAKGRINNQFLITGFSMIYGVVNWRREATLPLVVANSIGQREVIKTVIDTGEAWVLISRH</sequence>
<dbReference type="PaxDb" id="449447-MAE_13950"/>
<name>B0JU29_MICAN</name>
<organism evidence="1 2">
    <name type="scientific">Microcystis aeruginosa (strain NIES-843 / IAM M-2473)</name>
    <dbReference type="NCBI Taxonomy" id="449447"/>
    <lineage>
        <taxon>Bacteria</taxon>
        <taxon>Bacillati</taxon>
        <taxon>Cyanobacteriota</taxon>
        <taxon>Cyanophyceae</taxon>
        <taxon>Oscillatoriophycideae</taxon>
        <taxon>Chroococcales</taxon>
        <taxon>Microcystaceae</taxon>
        <taxon>Microcystis</taxon>
    </lineage>
</organism>
<dbReference type="HOGENOM" id="CLU_2753346_0_0_3"/>
<dbReference type="STRING" id="449447.MAE_13950"/>
<keyword evidence="2" id="KW-1185">Reference proteome</keyword>
<dbReference type="EnsemblBacteria" id="BAG01217">
    <property type="protein sequence ID" value="BAG01217"/>
    <property type="gene ID" value="MAE_13950"/>
</dbReference>
<dbReference type="Proteomes" id="UP000001510">
    <property type="component" value="Chromosome"/>
</dbReference>
<proteinExistence type="predicted"/>
<protein>
    <submittedName>
        <fullName evidence="1">Uncharacterized protein</fullName>
    </submittedName>
</protein>
<accession>B0JU29</accession>
<evidence type="ECO:0000313" key="1">
    <source>
        <dbReference type="EMBL" id="BAG01217.1"/>
    </source>
</evidence>
<reference evidence="1 2" key="1">
    <citation type="journal article" date="2007" name="DNA Res.">
        <title>Complete genomic structure of the bloom-forming toxic cyanobacterium Microcystis aeruginosa NIES-843.</title>
        <authorList>
            <person name="Kaneko T."/>
            <person name="Nakajima N."/>
            <person name="Okamoto S."/>
            <person name="Suzuki I."/>
            <person name="Tanabe Y."/>
            <person name="Tamaoki M."/>
            <person name="Nakamura Y."/>
            <person name="Kasai F."/>
            <person name="Watanabe A."/>
            <person name="Kawashima K."/>
            <person name="Kishida Y."/>
            <person name="Ono A."/>
            <person name="Shimizu Y."/>
            <person name="Takahashi C."/>
            <person name="Minami C."/>
            <person name="Fujishiro T."/>
            <person name="Kohara M."/>
            <person name="Katoh M."/>
            <person name="Nakazaki N."/>
            <person name="Nakayama S."/>
            <person name="Yamada M."/>
            <person name="Tabata S."/>
            <person name="Watanabe M.M."/>
        </authorList>
    </citation>
    <scope>NUCLEOTIDE SEQUENCE [LARGE SCALE GENOMIC DNA]</scope>
    <source>
        <strain evidence="2">NIES-843 / IAM M-247</strain>
    </source>
</reference>
<dbReference type="AlphaFoldDB" id="B0JU29"/>
<dbReference type="KEGG" id="mar:MAE_13950"/>
<dbReference type="eggNOG" id="COG5550">
    <property type="taxonomic scope" value="Bacteria"/>
</dbReference>